<accession>A0A7L5AEP0</accession>
<dbReference type="SUPFAM" id="SSF110296">
    <property type="entry name" value="Oligoxyloglucan reducing end-specific cellobiohydrolase"/>
    <property type="match status" value="1"/>
</dbReference>
<feature type="chain" id="PRO_5039387116" description="Exo-alpha-sialidase" evidence="1">
    <location>
        <begin position="32"/>
        <end position="311"/>
    </location>
</feature>
<gene>
    <name evidence="2" type="ORF">BHD05_01780</name>
</gene>
<organism evidence="2 3">
    <name type="scientific">Marisediminicola antarctica</name>
    <dbReference type="NCBI Taxonomy" id="674079"/>
    <lineage>
        <taxon>Bacteria</taxon>
        <taxon>Bacillati</taxon>
        <taxon>Actinomycetota</taxon>
        <taxon>Actinomycetes</taxon>
        <taxon>Micrococcales</taxon>
        <taxon>Microbacteriaceae</taxon>
        <taxon>Marisediminicola</taxon>
    </lineage>
</organism>
<proteinExistence type="predicted"/>
<protein>
    <recommendedName>
        <fullName evidence="4">Exo-alpha-sialidase</fullName>
    </recommendedName>
</protein>
<dbReference type="RefSeq" id="WP_161884904.1">
    <property type="nucleotide sequence ID" value="NZ_CP017146.1"/>
</dbReference>
<dbReference type="KEGG" id="mant:BHD05_01780"/>
<evidence type="ECO:0000313" key="2">
    <source>
        <dbReference type="EMBL" id="QHO68547.1"/>
    </source>
</evidence>
<sequence length="311" mass="31914">MPAASDSRSARRTISSLALTAALATVVVGCASDVESTPAPVDTTPGIGHIHGLGVDSLTGAIYLAAHGGVYEVPASDSDEAIGWRQLEGPIAGRALDAMGFTMLDGQMFASGHPDPRDLDLDTSPANLGLITSTDTAQTWQNVSLSGEVDFHDVAVAPAPDGELNVYGYRAADGVVMASGDSGATWSLGATLIARDLTVDADSADTVYATTEDGLMVSDDRGATFAFLEGAPPVYLIQSVHGADAGLVGIDLTGNVWVQEAGTWRQSGSTSGEVEAMTFAASPTPVLVVADDRGLSVSSDFGATWRILVDK</sequence>
<keyword evidence="3" id="KW-1185">Reference proteome</keyword>
<dbReference type="InterPro" id="IPR015943">
    <property type="entry name" value="WD40/YVTN_repeat-like_dom_sf"/>
</dbReference>
<dbReference type="EMBL" id="CP017146">
    <property type="protein sequence ID" value="QHO68547.1"/>
    <property type="molecule type" value="Genomic_DNA"/>
</dbReference>
<dbReference type="AlphaFoldDB" id="A0A7L5AEP0"/>
<reference evidence="2 3" key="1">
    <citation type="submission" date="2016-09" db="EMBL/GenBank/DDBJ databases">
        <title>Complete genome sequence of microbes from the polar regions.</title>
        <authorList>
            <person name="Liao L."/>
            <person name="Chen B."/>
        </authorList>
    </citation>
    <scope>NUCLEOTIDE SEQUENCE [LARGE SCALE GENOMIC DNA]</scope>
    <source>
        <strain evidence="2 3">ZS314</strain>
    </source>
</reference>
<evidence type="ECO:0000256" key="1">
    <source>
        <dbReference type="SAM" id="SignalP"/>
    </source>
</evidence>
<dbReference type="Proteomes" id="UP000464507">
    <property type="component" value="Chromosome"/>
</dbReference>
<name>A0A7L5AEP0_9MICO</name>
<dbReference type="OrthoDB" id="9764804at2"/>
<dbReference type="Gene3D" id="2.130.10.10">
    <property type="entry name" value="YVTN repeat-like/Quinoprotein amine dehydrogenase"/>
    <property type="match status" value="1"/>
</dbReference>
<keyword evidence="1" id="KW-0732">Signal</keyword>
<evidence type="ECO:0008006" key="4">
    <source>
        <dbReference type="Google" id="ProtNLM"/>
    </source>
</evidence>
<evidence type="ECO:0000313" key="3">
    <source>
        <dbReference type="Proteomes" id="UP000464507"/>
    </source>
</evidence>
<feature type="signal peptide" evidence="1">
    <location>
        <begin position="1"/>
        <end position="31"/>
    </location>
</feature>